<protein>
    <submittedName>
        <fullName evidence="1">Uncharacterized protein</fullName>
    </submittedName>
</protein>
<dbReference type="Proteomes" id="UP000265520">
    <property type="component" value="Unassembled WGS sequence"/>
</dbReference>
<comment type="caution">
    <text evidence="1">The sequence shown here is derived from an EMBL/GenBank/DDBJ whole genome shotgun (WGS) entry which is preliminary data.</text>
</comment>
<gene>
    <name evidence="1" type="ORF">A2U01_0007245</name>
</gene>
<reference evidence="1 2" key="1">
    <citation type="journal article" date="2018" name="Front. Plant Sci.">
        <title>Red Clover (Trifolium pratense) and Zigzag Clover (T. medium) - A Picture of Genomic Similarities and Differences.</title>
        <authorList>
            <person name="Dluhosova J."/>
            <person name="Istvanek J."/>
            <person name="Nedelnik J."/>
            <person name="Repkova J."/>
        </authorList>
    </citation>
    <scope>NUCLEOTIDE SEQUENCE [LARGE SCALE GENOMIC DNA]</scope>
    <source>
        <strain evidence="2">cv. 10/8</strain>
        <tissue evidence="1">Leaf</tissue>
    </source>
</reference>
<name>A0A392MI33_9FABA</name>
<evidence type="ECO:0000313" key="1">
    <source>
        <dbReference type="EMBL" id="MCH86388.1"/>
    </source>
</evidence>
<evidence type="ECO:0000313" key="2">
    <source>
        <dbReference type="Proteomes" id="UP000265520"/>
    </source>
</evidence>
<dbReference type="EMBL" id="LXQA010010232">
    <property type="protein sequence ID" value="MCH86388.1"/>
    <property type="molecule type" value="Genomic_DNA"/>
</dbReference>
<accession>A0A392MI33</accession>
<dbReference type="AlphaFoldDB" id="A0A392MI33"/>
<keyword evidence="2" id="KW-1185">Reference proteome</keyword>
<proteinExistence type="predicted"/>
<sequence>MIFCFVEFTEPKCALTAMEALQVLDINCITDPQFVPGHELRILAEQVLDTLRGFCLVVRDLGSMLDRGPGFDPQLHCKPKLKVYFVNPPFRP</sequence>
<organism evidence="1 2">
    <name type="scientific">Trifolium medium</name>
    <dbReference type="NCBI Taxonomy" id="97028"/>
    <lineage>
        <taxon>Eukaryota</taxon>
        <taxon>Viridiplantae</taxon>
        <taxon>Streptophyta</taxon>
        <taxon>Embryophyta</taxon>
        <taxon>Tracheophyta</taxon>
        <taxon>Spermatophyta</taxon>
        <taxon>Magnoliopsida</taxon>
        <taxon>eudicotyledons</taxon>
        <taxon>Gunneridae</taxon>
        <taxon>Pentapetalae</taxon>
        <taxon>rosids</taxon>
        <taxon>fabids</taxon>
        <taxon>Fabales</taxon>
        <taxon>Fabaceae</taxon>
        <taxon>Papilionoideae</taxon>
        <taxon>50 kb inversion clade</taxon>
        <taxon>NPAAA clade</taxon>
        <taxon>Hologalegina</taxon>
        <taxon>IRL clade</taxon>
        <taxon>Trifolieae</taxon>
        <taxon>Trifolium</taxon>
    </lineage>
</organism>